<comment type="caution">
    <text evidence="4">The sequence shown here is derived from an EMBL/GenBank/DDBJ whole genome shotgun (WGS) entry which is preliminary data.</text>
</comment>
<comment type="similarity">
    <text evidence="1">Belongs to the UPF0337 (CsbD) family.</text>
</comment>
<evidence type="ECO:0000313" key="4">
    <source>
        <dbReference type="EMBL" id="MBO0351310.1"/>
    </source>
</evidence>
<dbReference type="InterPro" id="IPR036629">
    <property type="entry name" value="YjbJ_sf"/>
</dbReference>
<dbReference type="Pfam" id="PF05532">
    <property type="entry name" value="CsbD"/>
    <property type="match status" value="1"/>
</dbReference>
<evidence type="ECO:0000259" key="3">
    <source>
        <dbReference type="Pfam" id="PF05532"/>
    </source>
</evidence>
<dbReference type="RefSeq" id="WP_207089755.1">
    <property type="nucleotide sequence ID" value="NZ_JAFLQW010000524.1"/>
</dbReference>
<name>A0ABS3FW41_9CYAN</name>
<sequence>MSVENRMKATAKNIEGKAQEALGDMTGDPKQKAVGKAKQIQANLEHGAENLKEELDIKKTQVEDL</sequence>
<proteinExistence type="inferred from homology"/>
<feature type="region of interest" description="Disordered" evidence="2">
    <location>
        <begin position="1"/>
        <end position="32"/>
    </location>
</feature>
<gene>
    <name evidence="4" type="ORF">J0895_19965</name>
</gene>
<accession>A0ABS3FW41</accession>
<dbReference type="EMBL" id="JAFLQW010000524">
    <property type="protein sequence ID" value="MBO0351310.1"/>
    <property type="molecule type" value="Genomic_DNA"/>
</dbReference>
<evidence type="ECO:0000256" key="2">
    <source>
        <dbReference type="SAM" id="MobiDB-lite"/>
    </source>
</evidence>
<dbReference type="Gene3D" id="1.10.1470.10">
    <property type="entry name" value="YjbJ"/>
    <property type="match status" value="1"/>
</dbReference>
<evidence type="ECO:0000256" key="1">
    <source>
        <dbReference type="ARBA" id="ARBA00009129"/>
    </source>
</evidence>
<dbReference type="SUPFAM" id="SSF69047">
    <property type="entry name" value="Hypothetical protein YjbJ"/>
    <property type="match status" value="1"/>
</dbReference>
<keyword evidence="5" id="KW-1185">Reference proteome</keyword>
<protein>
    <submittedName>
        <fullName evidence="4">CsbD family protein</fullName>
    </submittedName>
</protein>
<reference evidence="4 5" key="1">
    <citation type="submission" date="2021-03" db="EMBL/GenBank/DDBJ databases">
        <title>Metabolic Capacity of the Antarctic Cyanobacterium Phormidium pseudopriestleyi that Sustains Oxygenic Photosynthesis in the Presence of Hydrogen Sulfide.</title>
        <authorList>
            <person name="Lumian J.E."/>
            <person name="Jungblut A.D."/>
            <person name="Dillon M.L."/>
            <person name="Hawes I."/>
            <person name="Doran P.T."/>
            <person name="Mackey T.J."/>
            <person name="Dick G.J."/>
            <person name="Grettenberger C.L."/>
            <person name="Sumner D.Y."/>
        </authorList>
    </citation>
    <scope>NUCLEOTIDE SEQUENCE [LARGE SCALE GENOMIC DNA]</scope>
    <source>
        <strain evidence="4 5">FRX01</strain>
    </source>
</reference>
<evidence type="ECO:0000313" key="5">
    <source>
        <dbReference type="Proteomes" id="UP000664844"/>
    </source>
</evidence>
<dbReference type="Proteomes" id="UP000664844">
    <property type="component" value="Unassembled WGS sequence"/>
</dbReference>
<feature type="domain" description="CsbD-like" evidence="3">
    <location>
        <begin position="5"/>
        <end position="55"/>
    </location>
</feature>
<dbReference type="InterPro" id="IPR008462">
    <property type="entry name" value="CsbD"/>
</dbReference>
<organism evidence="4 5">
    <name type="scientific">Phormidium pseudopriestleyi FRX01</name>
    <dbReference type="NCBI Taxonomy" id="1759528"/>
    <lineage>
        <taxon>Bacteria</taxon>
        <taxon>Bacillati</taxon>
        <taxon>Cyanobacteriota</taxon>
        <taxon>Cyanophyceae</taxon>
        <taxon>Oscillatoriophycideae</taxon>
        <taxon>Oscillatoriales</taxon>
        <taxon>Oscillatoriaceae</taxon>
        <taxon>Phormidium</taxon>
    </lineage>
</organism>